<dbReference type="SUPFAM" id="SSF47413">
    <property type="entry name" value="lambda repressor-like DNA-binding domains"/>
    <property type="match status" value="1"/>
</dbReference>
<dbReference type="RefSeq" id="WP_343858727.1">
    <property type="nucleotide sequence ID" value="NZ_BAAACX010000007.1"/>
</dbReference>
<evidence type="ECO:0000313" key="4">
    <source>
        <dbReference type="Proteomes" id="UP001500340"/>
    </source>
</evidence>
<reference evidence="3 4" key="1">
    <citation type="journal article" date="2019" name="Int. J. Syst. Evol. Microbiol.">
        <title>The Global Catalogue of Microorganisms (GCM) 10K type strain sequencing project: providing services to taxonomists for standard genome sequencing and annotation.</title>
        <authorList>
            <consortium name="The Broad Institute Genomics Platform"/>
            <consortium name="The Broad Institute Genome Sequencing Center for Infectious Disease"/>
            <person name="Wu L."/>
            <person name="Ma J."/>
        </authorList>
    </citation>
    <scope>NUCLEOTIDE SEQUENCE [LARGE SCALE GENOMIC DNA]</scope>
    <source>
        <strain evidence="3 4">JCM 12774</strain>
    </source>
</reference>
<sequence>MKVPSDRIRKTRRFLDLTGAEVAEKLGISTQYYYNIERGRRNLSAELAMKLADIFDVSLDYLLGKSIYALIEERLTELNMSIEELAEITELPVSYLRGLDTLPPEPWDYEQGELVDRLSRALKMDTKTLAEAYARQEPPVYEGPSLKPKEAFEEFQDTKFDNVETKAHPNSDDMTEKDIITLAAHQVGHEGALTEEQLAQIKLAMKIALAKNDK</sequence>
<proteinExistence type="predicted"/>
<name>A0ABN0Y3W7_9BACL</name>
<evidence type="ECO:0000313" key="3">
    <source>
        <dbReference type="EMBL" id="GAA0382374.1"/>
    </source>
</evidence>
<dbReference type="Proteomes" id="UP001500340">
    <property type="component" value="Unassembled WGS sequence"/>
</dbReference>
<dbReference type="InterPro" id="IPR001387">
    <property type="entry name" value="Cro/C1-type_HTH"/>
</dbReference>
<organism evidence="3 4">
    <name type="scientific">Paenibacillus motobuensis</name>
    <dbReference type="NCBI Taxonomy" id="295324"/>
    <lineage>
        <taxon>Bacteria</taxon>
        <taxon>Bacillati</taxon>
        <taxon>Bacillota</taxon>
        <taxon>Bacilli</taxon>
        <taxon>Bacillales</taxon>
        <taxon>Paenibacillaceae</taxon>
        <taxon>Paenibacillus</taxon>
    </lineage>
</organism>
<keyword evidence="1" id="KW-0238">DNA-binding</keyword>
<keyword evidence="4" id="KW-1185">Reference proteome</keyword>
<dbReference type="CDD" id="cd00093">
    <property type="entry name" value="HTH_XRE"/>
    <property type="match status" value="1"/>
</dbReference>
<evidence type="ECO:0000259" key="2">
    <source>
        <dbReference type="PROSITE" id="PS50943"/>
    </source>
</evidence>
<dbReference type="Gene3D" id="1.10.260.40">
    <property type="entry name" value="lambda repressor-like DNA-binding domains"/>
    <property type="match status" value="1"/>
</dbReference>
<dbReference type="EMBL" id="BAAACX010000007">
    <property type="protein sequence ID" value="GAA0382374.1"/>
    <property type="molecule type" value="Genomic_DNA"/>
</dbReference>
<protein>
    <recommendedName>
        <fullName evidence="2">HTH cro/C1-type domain-containing protein</fullName>
    </recommendedName>
</protein>
<dbReference type="InterPro" id="IPR010982">
    <property type="entry name" value="Lambda_DNA-bd_dom_sf"/>
</dbReference>
<evidence type="ECO:0000256" key="1">
    <source>
        <dbReference type="ARBA" id="ARBA00023125"/>
    </source>
</evidence>
<gene>
    <name evidence="3" type="ORF">GCM10008933_11930</name>
</gene>
<dbReference type="Pfam" id="PF01381">
    <property type="entry name" value="HTH_3"/>
    <property type="match status" value="1"/>
</dbReference>
<dbReference type="PANTHER" id="PTHR46558:SF14">
    <property type="entry name" value="HTH-TYPE TRANSCRIPTIONAL REGULATOR ANSR"/>
    <property type="match status" value="1"/>
</dbReference>
<feature type="domain" description="HTH cro/C1-type" evidence="2">
    <location>
        <begin position="8"/>
        <end position="62"/>
    </location>
</feature>
<comment type="caution">
    <text evidence="3">The sequence shown here is derived from an EMBL/GenBank/DDBJ whole genome shotgun (WGS) entry which is preliminary data.</text>
</comment>
<accession>A0ABN0Y3W7</accession>
<dbReference type="PANTHER" id="PTHR46558">
    <property type="entry name" value="TRACRIPTIONAL REGULATORY PROTEIN-RELATED-RELATED"/>
    <property type="match status" value="1"/>
</dbReference>
<dbReference type="SMART" id="SM00530">
    <property type="entry name" value="HTH_XRE"/>
    <property type="match status" value="2"/>
</dbReference>
<dbReference type="PROSITE" id="PS50943">
    <property type="entry name" value="HTH_CROC1"/>
    <property type="match status" value="1"/>
</dbReference>